<dbReference type="EMBL" id="CP022046">
    <property type="protein sequence ID" value="ASE35459.1"/>
    <property type="molecule type" value="Genomic_DNA"/>
</dbReference>
<proteinExistence type="predicted"/>
<evidence type="ECO:0000259" key="1">
    <source>
        <dbReference type="Pfam" id="PF01370"/>
    </source>
</evidence>
<accession>A0AAI8DJ73</accession>
<feature type="domain" description="NAD-dependent epimerase/dehydratase" evidence="1">
    <location>
        <begin position="4"/>
        <end position="212"/>
    </location>
</feature>
<protein>
    <submittedName>
        <fullName evidence="2">NAD-dependent dehydratase</fullName>
    </submittedName>
</protein>
<dbReference type="SUPFAM" id="SSF51735">
    <property type="entry name" value="NAD(P)-binding Rossmann-fold domains"/>
    <property type="match status" value="1"/>
</dbReference>
<gene>
    <name evidence="2" type="ORF">CEP64_12980</name>
</gene>
<sequence length="307" mass="35034">MQTILGSNGQIGQEIAKEIYRNYTRDIRLVGRKPKKIHDTDELVAADLMKYEDTLKAVEGSEIVYFAVGLPANSEMWEERFPVIMENVIKACQETNTKLAFFDNTYMYEKNDNVQVEDSPFVPEGRKSQVRADIAEMLLSAMKDQSINAVIGRAPEFYGPGLTQSFTNSLVFNRVKAGKRALVPVNASVLRTLIWTPDASRALALLGNTPDAYGETWHLPTDNSVSYKDILKKAEKILNKKIKYMTVPMWVFKLGSLFNQQVKELTELLPRYQYDNVFKSDKFKERFPDFKVTTYEEGIKNILKGES</sequence>
<evidence type="ECO:0000313" key="2">
    <source>
        <dbReference type="EMBL" id="ASE35459.1"/>
    </source>
</evidence>
<dbReference type="KEGG" id="sscu:CEP64_12980"/>
<dbReference type="Proteomes" id="UP000197058">
    <property type="component" value="Chromosome"/>
</dbReference>
<evidence type="ECO:0000313" key="3">
    <source>
        <dbReference type="Proteomes" id="UP000197058"/>
    </source>
</evidence>
<name>A0AAI8DJ73_MAMSC</name>
<reference evidence="3" key="1">
    <citation type="submission" date="2017-06" db="EMBL/GenBank/DDBJ databases">
        <title>FDA dAtabase for Regulatory Grade micrObial Sequences (FDA-ARGOS): Supporting development and validation of Infectious Disease Dx tests.</title>
        <authorList>
            <person name="Goldberg B."/>
            <person name="Campos J."/>
            <person name="Tallon L."/>
            <person name="Sadzewicz L."/>
            <person name="Sengamalay N."/>
            <person name="Ott S."/>
            <person name="Godinez A."/>
            <person name="Nagaraj S."/>
            <person name="Vavikolanu K."/>
            <person name="Nadendla S."/>
            <person name="George J."/>
            <person name="Geyer C."/>
            <person name="Sichtig H."/>
        </authorList>
    </citation>
    <scope>NUCLEOTIDE SEQUENCE [LARGE SCALE GENOMIC DNA]</scope>
    <source>
        <strain evidence="3">FDAARGOS_285</strain>
    </source>
</reference>
<dbReference type="RefSeq" id="WP_088592661.1">
    <property type="nucleotide sequence ID" value="NZ_CP022046.2"/>
</dbReference>
<dbReference type="InterPro" id="IPR001509">
    <property type="entry name" value="Epimerase_deHydtase"/>
</dbReference>
<organism evidence="2 3">
    <name type="scientific">Mammaliicoccus sciuri</name>
    <name type="common">Staphylococcus sciuri</name>
    <dbReference type="NCBI Taxonomy" id="1296"/>
    <lineage>
        <taxon>Bacteria</taxon>
        <taxon>Bacillati</taxon>
        <taxon>Bacillota</taxon>
        <taxon>Bacilli</taxon>
        <taxon>Bacillales</taxon>
        <taxon>Staphylococcaceae</taxon>
        <taxon>Mammaliicoccus</taxon>
    </lineage>
</organism>
<dbReference type="InterPro" id="IPR036291">
    <property type="entry name" value="NAD(P)-bd_dom_sf"/>
</dbReference>
<dbReference type="Pfam" id="PF01370">
    <property type="entry name" value="Epimerase"/>
    <property type="match status" value="1"/>
</dbReference>
<dbReference type="AlphaFoldDB" id="A0AAI8DJ73"/>
<dbReference type="Gene3D" id="3.40.50.720">
    <property type="entry name" value="NAD(P)-binding Rossmann-like Domain"/>
    <property type="match status" value="1"/>
</dbReference>